<dbReference type="PANTHER" id="PTHR31424:SF5">
    <property type="entry name" value="APPLE DOMAIN-CONTAINING PROTEIN"/>
    <property type="match status" value="1"/>
</dbReference>
<proteinExistence type="predicted"/>
<protein>
    <submittedName>
        <fullName evidence="1">15657_t:CDS:1</fullName>
    </submittedName>
</protein>
<name>A0A9N9BB69_FUNMO</name>
<reference evidence="1" key="1">
    <citation type="submission" date="2021-06" db="EMBL/GenBank/DDBJ databases">
        <authorList>
            <person name="Kallberg Y."/>
            <person name="Tangrot J."/>
            <person name="Rosling A."/>
        </authorList>
    </citation>
    <scope>NUCLEOTIDE SEQUENCE</scope>
    <source>
        <strain evidence="1">87-6 pot B 2015</strain>
    </source>
</reference>
<evidence type="ECO:0000313" key="1">
    <source>
        <dbReference type="EMBL" id="CAG8559808.1"/>
    </source>
</evidence>
<dbReference type="Proteomes" id="UP000789375">
    <property type="component" value="Unassembled WGS sequence"/>
</dbReference>
<accession>A0A9N9BB69</accession>
<evidence type="ECO:0000313" key="2">
    <source>
        <dbReference type="Proteomes" id="UP000789375"/>
    </source>
</evidence>
<dbReference type="EMBL" id="CAJVPP010001512">
    <property type="protein sequence ID" value="CAG8559808.1"/>
    <property type="molecule type" value="Genomic_DNA"/>
</dbReference>
<feature type="non-terminal residue" evidence="1">
    <location>
        <position position="512"/>
    </location>
</feature>
<dbReference type="PANTHER" id="PTHR31424">
    <property type="entry name" value="PROTEIN CBG23806"/>
    <property type="match status" value="1"/>
</dbReference>
<keyword evidence="2" id="KW-1185">Reference proteome</keyword>
<dbReference type="AlphaFoldDB" id="A0A9N9BB69"/>
<sequence>MFQNPLSESKVPNNLLQFQTLITCDYFHEILNEELILVNDENTQHTFYYNYPSNPYIHAIRKFGGKNYSQSYKIISLGQYPTKVIYTRKEKGINYKVLNNYQVETTLSGLTVLYKTQYQFSRKIAIKYIIEWTDENDQIKSRYSLSSAEVADSLFLKEIAAQTLTILKNNKFTSPSEEIIVTIEAIVLKINGEIVELHFYSNNITDFTQHLDSIIRACDETLISRDSYRRLAKAIPNLIREYIIEKRRNEITNIMNALIPIKLFNIYNFLLTTLTSPVLKVGNKINIKLSGDGRNVGRKQKHVMLIMCILNEEEAVLNPAHQYSICLYIGKESYDFLSIVSIKFSHELEKLKTNRYKDSNNTIWPVELFFLGDWKFVALVMGINAATSNYFCLYCNCHKDERYNMDKVWLNSKNMCGYKNMMLFQEIDQSNWITDELHLMLRISDTSLMGPNKKKILKDFQVKHLFEGQQAIRGQNIEHLWPCASIYAISKTKGMVLQHFSTSSIEKKNHQQ</sequence>
<organism evidence="1 2">
    <name type="scientific">Funneliformis mosseae</name>
    <name type="common">Endomycorrhizal fungus</name>
    <name type="synonym">Glomus mosseae</name>
    <dbReference type="NCBI Taxonomy" id="27381"/>
    <lineage>
        <taxon>Eukaryota</taxon>
        <taxon>Fungi</taxon>
        <taxon>Fungi incertae sedis</taxon>
        <taxon>Mucoromycota</taxon>
        <taxon>Glomeromycotina</taxon>
        <taxon>Glomeromycetes</taxon>
        <taxon>Glomerales</taxon>
        <taxon>Glomeraceae</taxon>
        <taxon>Funneliformis</taxon>
    </lineage>
</organism>
<gene>
    <name evidence="1" type="ORF">FMOSSE_LOCUS6900</name>
</gene>
<comment type="caution">
    <text evidence="1">The sequence shown here is derived from an EMBL/GenBank/DDBJ whole genome shotgun (WGS) entry which is preliminary data.</text>
</comment>